<dbReference type="InParanoid" id="A0A1E7FIQ1"/>
<dbReference type="EMBL" id="KV784357">
    <property type="protein sequence ID" value="OEU17663.1"/>
    <property type="molecule type" value="Genomic_DNA"/>
</dbReference>
<proteinExistence type="predicted"/>
<evidence type="ECO:0000313" key="2">
    <source>
        <dbReference type="EMBL" id="OEU17663.1"/>
    </source>
</evidence>
<sequence>MSIETQRPSSQRSMTPFKTHTIEIQDDITNLARNLRRIKRRLLLEQCGVPLPYALQSVPQAIVRTSSTDSSCSTIGIGVSKTGSPSFSKQLRRLSTTSESEISTALPSVE</sequence>
<accession>A0A1E7FIQ1</accession>
<feature type="region of interest" description="Disordered" evidence="1">
    <location>
        <begin position="80"/>
        <end position="110"/>
    </location>
</feature>
<protein>
    <submittedName>
        <fullName evidence="2">Uncharacterized protein</fullName>
    </submittedName>
</protein>
<dbReference type="OrthoDB" id="10585615at2759"/>
<organism evidence="2 3">
    <name type="scientific">Fragilariopsis cylindrus CCMP1102</name>
    <dbReference type="NCBI Taxonomy" id="635003"/>
    <lineage>
        <taxon>Eukaryota</taxon>
        <taxon>Sar</taxon>
        <taxon>Stramenopiles</taxon>
        <taxon>Ochrophyta</taxon>
        <taxon>Bacillariophyta</taxon>
        <taxon>Bacillariophyceae</taxon>
        <taxon>Bacillariophycidae</taxon>
        <taxon>Bacillariales</taxon>
        <taxon>Bacillariaceae</taxon>
        <taxon>Fragilariopsis</taxon>
    </lineage>
</organism>
<keyword evidence="3" id="KW-1185">Reference proteome</keyword>
<reference evidence="2 3" key="1">
    <citation type="submission" date="2016-09" db="EMBL/GenBank/DDBJ databases">
        <title>Extensive genetic diversity and differential bi-allelic expression allows diatom success in the polar Southern Ocean.</title>
        <authorList>
            <consortium name="DOE Joint Genome Institute"/>
            <person name="Mock T."/>
            <person name="Otillar R.P."/>
            <person name="Strauss J."/>
            <person name="Dupont C."/>
            <person name="Frickenhaus S."/>
            <person name="Maumus F."/>
            <person name="Mcmullan M."/>
            <person name="Sanges R."/>
            <person name="Schmutz J."/>
            <person name="Toseland A."/>
            <person name="Valas R."/>
            <person name="Veluchamy A."/>
            <person name="Ward B.J."/>
            <person name="Allen A."/>
            <person name="Barry K."/>
            <person name="Falciatore A."/>
            <person name="Ferrante M."/>
            <person name="Fortunato A.E."/>
            <person name="Gloeckner G."/>
            <person name="Gruber A."/>
            <person name="Hipkin R."/>
            <person name="Janech M."/>
            <person name="Kroth P."/>
            <person name="Leese F."/>
            <person name="Lindquist E."/>
            <person name="Lyon B.R."/>
            <person name="Martin J."/>
            <person name="Mayer C."/>
            <person name="Parker M."/>
            <person name="Quesneville H."/>
            <person name="Raymond J."/>
            <person name="Uhlig C."/>
            <person name="Valentin K.U."/>
            <person name="Worden A.Z."/>
            <person name="Armbrust E.V."/>
            <person name="Bowler C."/>
            <person name="Green B."/>
            <person name="Moulton V."/>
            <person name="Van Oosterhout C."/>
            <person name="Grigoriev I."/>
        </authorList>
    </citation>
    <scope>NUCLEOTIDE SEQUENCE [LARGE SCALE GENOMIC DNA]</scope>
    <source>
        <strain evidence="2 3">CCMP1102</strain>
    </source>
</reference>
<gene>
    <name evidence="2" type="ORF">FRACYDRAFT_268769</name>
</gene>
<evidence type="ECO:0000313" key="3">
    <source>
        <dbReference type="Proteomes" id="UP000095751"/>
    </source>
</evidence>
<feature type="compositionally biased region" description="Polar residues" evidence="1">
    <location>
        <begin position="81"/>
        <end position="110"/>
    </location>
</feature>
<name>A0A1E7FIQ1_9STRA</name>
<dbReference type="AlphaFoldDB" id="A0A1E7FIQ1"/>
<dbReference type="Proteomes" id="UP000095751">
    <property type="component" value="Unassembled WGS sequence"/>
</dbReference>
<evidence type="ECO:0000256" key="1">
    <source>
        <dbReference type="SAM" id="MobiDB-lite"/>
    </source>
</evidence>
<dbReference type="KEGG" id="fcy:FRACYDRAFT_268769"/>